<keyword evidence="8" id="KW-0472">Membrane</keyword>
<accession>A0ABY8STA2</accession>
<dbReference type="EMBL" id="CP125947">
    <property type="protein sequence ID" value="WHS66203.1"/>
    <property type="molecule type" value="Genomic_DNA"/>
</dbReference>
<evidence type="ECO:0000256" key="9">
    <source>
        <dbReference type="ARBA" id="ARBA00023237"/>
    </source>
</evidence>
<dbReference type="PRINTS" id="PR01032">
    <property type="entry name" value="PHAGEIV"/>
</dbReference>
<feature type="region of interest" description="Disordered" evidence="11">
    <location>
        <begin position="758"/>
        <end position="781"/>
    </location>
</feature>
<feature type="domain" description="NolW-like" evidence="14">
    <location>
        <begin position="141"/>
        <end position="198"/>
    </location>
</feature>
<dbReference type="InterPro" id="IPR038591">
    <property type="entry name" value="NolW-like_sf"/>
</dbReference>
<keyword evidence="3 10" id="KW-0813">Transport</keyword>
<name>A0ABY8STA2_9BURK</name>
<feature type="domain" description="NolW-like" evidence="14">
    <location>
        <begin position="204"/>
        <end position="289"/>
    </location>
</feature>
<comment type="similarity">
    <text evidence="2">Belongs to the bacterial secretin family. GSP D subfamily.</text>
</comment>
<evidence type="ECO:0000256" key="8">
    <source>
        <dbReference type="ARBA" id="ARBA00023136"/>
    </source>
</evidence>
<evidence type="ECO:0000256" key="3">
    <source>
        <dbReference type="ARBA" id="ARBA00022448"/>
    </source>
</evidence>
<evidence type="ECO:0000313" key="17">
    <source>
        <dbReference type="Proteomes" id="UP001240697"/>
    </source>
</evidence>
<evidence type="ECO:0000256" key="12">
    <source>
        <dbReference type="SAM" id="SignalP"/>
    </source>
</evidence>
<feature type="compositionally biased region" description="Low complexity" evidence="11">
    <location>
        <begin position="328"/>
        <end position="340"/>
    </location>
</feature>
<evidence type="ECO:0000256" key="2">
    <source>
        <dbReference type="ARBA" id="ARBA00006980"/>
    </source>
</evidence>
<evidence type="ECO:0000256" key="4">
    <source>
        <dbReference type="ARBA" id="ARBA00022452"/>
    </source>
</evidence>
<evidence type="ECO:0000256" key="7">
    <source>
        <dbReference type="ARBA" id="ARBA00022927"/>
    </source>
</evidence>
<reference evidence="16 17" key="1">
    <citation type="submission" date="2023-05" db="EMBL/GenBank/DDBJ databases">
        <authorList>
            <person name="Yin Y."/>
            <person name="Lu Z."/>
        </authorList>
    </citation>
    <scope>NUCLEOTIDE SEQUENCE [LARGE SCALE GENOMIC DNA]</scope>
    <source>
        <strain evidence="16 17">ZM22</strain>
    </source>
</reference>
<feature type="domain" description="Type II/III secretion system secretin-like" evidence="13">
    <location>
        <begin position="520"/>
        <end position="689"/>
    </location>
</feature>
<keyword evidence="9" id="KW-0998">Cell outer membrane</keyword>
<dbReference type="InterPro" id="IPR005644">
    <property type="entry name" value="NolW-like"/>
</dbReference>
<dbReference type="Proteomes" id="UP001240697">
    <property type="component" value="Chromosome"/>
</dbReference>
<dbReference type="Pfam" id="PF21305">
    <property type="entry name" value="type_II_gspD_N0"/>
    <property type="match status" value="1"/>
</dbReference>
<dbReference type="PANTHER" id="PTHR30332">
    <property type="entry name" value="PROBABLE GENERAL SECRETION PATHWAY PROTEIN D"/>
    <property type="match status" value="1"/>
</dbReference>
<dbReference type="InterPro" id="IPR013356">
    <property type="entry name" value="T2SS_GspD"/>
</dbReference>
<dbReference type="InterPro" id="IPR050810">
    <property type="entry name" value="Bact_Secretion_Sys_Channel"/>
</dbReference>
<feature type="compositionally biased region" description="Polar residues" evidence="11">
    <location>
        <begin position="348"/>
        <end position="358"/>
    </location>
</feature>
<dbReference type="RefSeq" id="WP_283487298.1">
    <property type="nucleotide sequence ID" value="NZ_CP125947.1"/>
</dbReference>
<feature type="domain" description="NolW-like" evidence="14">
    <location>
        <begin position="299"/>
        <end position="421"/>
    </location>
</feature>
<feature type="domain" description="GspD-like N0" evidence="15">
    <location>
        <begin position="45"/>
        <end position="114"/>
    </location>
</feature>
<feature type="chain" id="PRO_5045505433" evidence="12">
    <location>
        <begin position="32"/>
        <end position="781"/>
    </location>
</feature>
<keyword evidence="17" id="KW-1185">Reference proteome</keyword>
<evidence type="ECO:0000256" key="5">
    <source>
        <dbReference type="ARBA" id="ARBA00022692"/>
    </source>
</evidence>
<dbReference type="InterPro" id="IPR004846">
    <property type="entry name" value="T2SS/T3SS_dom"/>
</dbReference>
<dbReference type="Pfam" id="PF03958">
    <property type="entry name" value="Secretin_N"/>
    <property type="match status" value="3"/>
</dbReference>
<dbReference type="Gene3D" id="3.30.1370.120">
    <property type="match status" value="3"/>
</dbReference>
<evidence type="ECO:0000256" key="1">
    <source>
        <dbReference type="ARBA" id="ARBA00004442"/>
    </source>
</evidence>
<dbReference type="PANTHER" id="PTHR30332:SF24">
    <property type="entry name" value="SECRETIN GSPD-RELATED"/>
    <property type="match status" value="1"/>
</dbReference>
<feature type="compositionally biased region" description="Pro residues" evidence="11">
    <location>
        <begin position="770"/>
        <end position="781"/>
    </location>
</feature>
<dbReference type="Pfam" id="PF00263">
    <property type="entry name" value="Secretin"/>
    <property type="match status" value="1"/>
</dbReference>
<proteinExistence type="inferred from homology"/>
<protein>
    <submittedName>
        <fullName evidence="16">Type II secretion system secretin GspD</fullName>
    </submittedName>
</protein>
<keyword evidence="5" id="KW-0812">Transmembrane</keyword>
<keyword evidence="6 12" id="KW-0732">Signal</keyword>
<evidence type="ECO:0000313" key="16">
    <source>
        <dbReference type="EMBL" id="WHS66203.1"/>
    </source>
</evidence>
<keyword evidence="7" id="KW-0653">Protein transport</keyword>
<evidence type="ECO:0000256" key="6">
    <source>
        <dbReference type="ARBA" id="ARBA00022729"/>
    </source>
</evidence>
<evidence type="ECO:0000259" key="15">
    <source>
        <dbReference type="Pfam" id="PF21305"/>
    </source>
</evidence>
<evidence type="ECO:0000259" key="13">
    <source>
        <dbReference type="Pfam" id="PF00263"/>
    </source>
</evidence>
<dbReference type="InterPro" id="IPR001775">
    <property type="entry name" value="GspD/PilQ"/>
</dbReference>
<feature type="region of interest" description="Disordered" evidence="11">
    <location>
        <begin position="328"/>
        <end position="358"/>
    </location>
</feature>
<dbReference type="InterPro" id="IPR049371">
    <property type="entry name" value="GspD-like_N0"/>
</dbReference>
<evidence type="ECO:0000259" key="14">
    <source>
        <dbReference type="Pfam" id="PF03958"/>
    </source>
</evidence>
<feature type="signal peptide" evidence="12">
    <location>
        <begin position="1"/>
        <end position="31"/>
    </location>
</feature>
<evidence type="ECO:0000256" key="10">
    <source>
        <dbReference type="RuleBase" id="RU004004"/>
    </source>
</evidence>
<keyword evidence="4" id="KW-1134">Transmembrane beta strand</keyword>
<evidence type="ECO:0000256" key="11">
    <source>
        <dbReference type="SAM" id="MobiDB-lite"/>
    </source>
</evidence>
<sequence length="781" mass="80901">MTQHPGSVWRNTLKSIAAAAIVVCTSGQIHAQSTPSLRPGEPVTLNFTNADIEAVSRAMAAITNRNVVVDPRVKGQITLLTDKAVSPATAYQQYLAALRMQGFTVVESAGLFKVIPEADAKLQTNDVAVGHSGRSGGGIVTQIFKLNYENANNLVPVLRPLISPNNTINVNPGNNSLVITDYADNLQRISRIIASTDVSNATDVEVIPLRHAVAADMVALVNRLLDGGPATAGLSQTGGAAAPAGQMDNSFRTSILAEPRSNAVLIRAANPAKLAQIRSLIARLDQPAMIGGGDEGNIHVVYLKNADAVSLAATLRAAISAQATAAGALGNQPGMTSTAAGGTGSATQQPVVSRGTDGSATVGLGGGNAGPSSRFGTAQQPSTGGLIQADPTTNSLIITAPAPMYRQLRAVIDKLDGRRAQVLIEALIVEVSADKAAQLGVQWSSIIRNNGRVLGVLGNGTSVSGIPNIFGVAGAVSDLVNTGTVSKDNGAAIAGMKGMNLGFTQTVNGNTSLGALVNLMQGDGDTNILSTPNLMTLDNEEASIMVGENVPFPTGSYTNTGGNNGSINPFTTYERKDVGTLLKIRPQINENGTIKMAVYQESSAVKGSSSATAANSGPTTTKRSIESNVLVEDGAIVVLGGLIADEYAQNQERVPLLGDIPLIGNLFRNTARTRKKTNLMVFLRPTVLRDATATTQLSQDRYEAIRGVQQNAQPDPNLLMRNVNAAPVLPGFGSPSTVLQPNVVIVPGAKPELVDFTRPNHPTVDGKPVSVPPATPGPGTL</sequence>
<dbReference type="NCBIfam" id="TIGR02517">
    <property type="entry name" value="type_II_gspD"/>
    <property type="match status" value="1"/>
</dbReference>
<comment type="subcellular location">
    <subcellularLocation>
        <location evidence="1 10">Cell outer membrane</location>
    </subcellularLocation>
</comment>
<organism evidence="16 17">
    <name type="scientific">Comamonas resistens</name>
    <dbReference type="NCBI Taxonomy" id="3046670"/>
    <lineage>
        <taxon>Bacteria</taxon>
        <taxon>Pseudomonadati</taxon>
        <taxon>Pseudomonadota</taxon>
        <taxon>Betaproteobacteria</taxon>
        <taxon>Burkholderiales</taxon>
        <taxon>Comamonadaceae</taxon>
        <taxon>Comamonas</taxon>
    </lineage>
</organism>
<dbReference type="PRINTS" id="PR00811">
    <property type="entry name" value="BCTERIALGSPD"/>
</dbReference>
<gene>
    <name evidence="16" type="primary">gspD</name>
    <name evidence="16" type="ORF">QMY55_03370</name>
</gene>